<dbReference type="EMBL" id="JACJUD010000002">
    <property type="protein sequence ID" value="MBB2494930.1"/>
    <property type="molecule type" value="Genomic_DNA"/>
</dbReference>
<proteinExistence type="predicted"/>
<organism evidence="3 4">
    <name type="scientific">Aquipseudomonas ullengensis</name>
    <dbReference type="NCBI Taxonomy" id="2759166"/>
    <lineage>
        <taxon>Bacteria</taxon>
        <taxon>Pseudomonadati</taxon>
        <taxon>Pseudomonadota</taxon>
        <taxon>Gammaproteobacteria</taxon>
        <taxon>Pseudomonadales</taxon>
        <taxon>Pseudomonadaceae</taxon>
        <taxon>Aquipseudomonas</taxon>
    </lineage>
</organism>
<feature type="chain" id="PRO_5031355662" description="Low-complexity protein" evidence="2">
    <location>
        <begin position="25"/>
        <end position="104"/>
    </location>
</feature>
<feature type="compositionally biased region" description="Basic and acidic residues" evidence="1">
    <location>
        <begin position="67"/>
        <end position="82"/>
    </location>
</feature>
<feature type="compositionally biased region" description="Basic and acidic residues" evidence="1">
    <location>
        <begin position="88"/>
        <end position="104"/>
    </location>
</feature>
<evidence type="ECO:0000256" key="1">
    <source>
        <dbReference type="SAM" id="MobiDB-lite"/>
    </source>
</evidence>
<evidence type="ECO:0000313" key="4">
    <source>
        <dbReference type="Proteomes" id="UP000542720"/>
    </source>
</evidence>
<reference evidence="3 4" key="1">
    <citation type="submission" date="2020-08" db="EMBL/GenBank/DDBJ databases">
        <authorList>
            <person name="Kim C.M."/>
        </authorList>
    </citation>
    <scope>NUCLEOTIDE SEQUENCE [LARGE SCALE GENOMIC DNA]</scope>
    <source>
        <strain evidence="3 4">UL070</strain>
    </source>
</reference>
<evidence type="ECO:0008006" key="5">
    <source>
        <dbReference type="Google" id="ProtNLM"/>
    </source>
</evidence>
<feature type="region of interest" description="Disordered" evidence="1">
    <location>
        <begin position="67"/>
        <end position="104"/>
    </location>
</feature>
<gene>
    <name evidence="3" type="ORF">H3H51_07835</name>
</gene>
<name>A0A7W4LKS0_9GAMM</name>
<dbReference type="RefSeq" id="WP_183088490.1">
    <property type="nucleotide sequence ID" value="NZ_JACJUD010000002.1"/>
</dbReference>
<accession>A0A7W4LKS0</accession>
<keyword evidence="2" id="KW-0732">Signal</keyword>
<evidence type="ECO:0000313" key="3">
    <source>
        <dbReference type="EMBL" id="MBB2494930.1"/>
    </source>
</evidence>
<dbReference type="AlphaFoldDB" id="A0A7W4LKS0"/>
<sequence>MNNLNSALVTLGFALVGTSVTAQAASNPFAAQELSSGYSVAGTEKAKDGSCGEAKCGAEMKQGEHAAKAGEEGKCGADKAAKEGSCGEEGKAMKEGSCGEKKAE</sequence>
<evidence type="ECO:0000256" key="2">
    <source>
        <dbReference type="SAM" id="SignalP"/>
    </source>
</evidence>
<keyword evidence="4" id="KW-1185">Reference proteome</keyword>
<feature type="signal peptide" evidence="2">
    <location>
        <begin position="1"/>
        <end position="24"/>
    </location>
</feature>
<comment type="caution">
    <text evidence="3">The sequence shown here is derived from an EMBL/GenBank/DDBJ whole genome shotgun (WGS) entry which is preliminary data.</text>
</comment>
<dbReference type="Proteomes" id="UP000542720">
    <property type="component" value="Unassembled WGS sequence"/>
</dbReference>
<protein>
    <recommendedName>
        <fullName evidence="5">Low-complexity protein</fullName>
    </recommendedName>
</protein>